<reference evidence="1" key="1">
    <citation type="submission" date="2012-05" db="EMBL/GenBank/DDBJ databases">
        <authorList>
            <person name="Studholme D.J."/>
            <person name="Wasukira A."/>
            <person name="Grant M."/>
        </authorList>
    </citation>
    <scope>NUCLEOTIDE SEQUENCE [LARGE SCALE GENOMIC DNA]</scope>
    <source>
        <strain evidence="1">NCPPB 890</strain>
    </source>
</reference>
<protein>
    <submittedName>
        <fullName evidence="1">Uncharacterized protein</fullName>
    </submittedName>
</protein>
<name>A0A836ZTV1_XANVA</name>
<dbReference type="EMBL" id="AKBN01000478">
    <property type="protein sequence ID" value="KFA02512.1"/>
    <property type="molecule type" value="Genomic_DNA"/>
</dbReference>
<accession>A0A836ZTV1</accession>
<comment type="caution">
    <text evidence="1">The sequence shown here is derived from an EMBL/GenBank/DDBJ whole genome shotgun (WGS) entry which is preliminary data.</text>
</comment>
<evidence type="ECO:0000313" key="1">
    <source>
        <dbReference type="EMBL" id="KFA02512.1"/>
    </source>
</evidence>
<proteinExistence type="predicted"/>
<organism evidence="1">
    <name type="scientific">Xanthomonas vasicola pv. vasculorum NCPPB 890</name>
    <dbReference type="NCBI Taxonomy" id="1184265"/>
    <lineage>
        <taxon>Bacteria</taxon>
        <taxon>Pseudomonadati</taxon>
        <taxon>Pseudomonadota</taxon>
        <taxon>Gammaproteobacteria</taxon>
        <taxon>Lysobacterales</taxon>
        <taxon>Lysobacteraceae</taxon>
        <taxon>Xanthomonas</taxon>
    </lineage>
</organism>
<sequence length="84" mass="9535">MAAERCLQRELARAQYPICVRNITETFKQNIPTLHNSTISTGALLHSAFTQRNPCATIRQAVCVRTVFLATDTLHRSMLCMRSR</sequence>
<dbReference type="AlphaFoldDB" id="A0A836ZTV1"/>
<gene>
    <name evidence="1" type="ORF">A11K_0109180</name>
</gene>